<dbReference type="EMBL" id="NJEU01000063">
    <property type="protein sequence ID" value="PHH82362.1"/>
    <property type="molecule type" value="Genomic_DNA"/>
</dbReference>
<organism evidence="3 4">
    <name type="scientific">Ophiocordyceps australis</name>
    <dbReference type="NCBI Taxonomy" id="1399860"/>
    <lineage>
        <taxon>Eukaryota</taxon>
        <taxon>Fungi</taxon>
        <taxon>Dikarya</taxon>
        <taxon>Ascomycota</taxon>
        <taxon>Pezizomycotina</taxon>
        <taxon>Sordariomycetes</taxon>
        <taxon>Hypocreomycetidae</taxon>
        <taxon>Hypocreales</taxon>
        <taxon>Ophiocordycipitaceae</taxon>
        <taxon>Ophiocordyceps</taxon>
    </lineage>
</organism>
<feature type="region of interest" description="Disordered" evidence="1">
    <location>
        <begin position="305"/>
        <end position="341"/>
    </location>
</feature>
<protein>
    <submittedName>
        <fullName evidence="3">Uncharacterized protein</fullName>
    </submittedName>
</protein>
<evidence type="ECO:0000256" key="2">
    <source>
        <dbReference type="SAM" id="Phobius"/>
    </source>
</evidence>
<reference evidence="3 4" key="1">
    <citation type="submission" date="2017-06" db="EMBL/GenBank/DDBJ databases">
        <title>Ant-infecting Ophiocordyceps genomes reveal a high diversity of potential behavioral manipulation genes and a possible major role for enterotoxins.</title>
        <authorList>
            <person name="De Bekker C."/>
            <person name="Evans H.C."/>
            <person name="Brachmann A."/>
            <person name="Hughes D.P."/>
        </authorList>
    </citation>
    <scope>NUCLEOTIDE SEQUENCE [LARGE SCALE GENOMIC DNA]</scope>
    <source>
        <strain evidence="3 4">1348a</strain>
    </source>
</reference>
<keyword evidence="2" id="KW-0472">Membrane</keyword>
<keyword evidence="4" id="KW-1185">Reference proteome</keyword>
<gene>
    <name evidence="3" type="ORF">CDD82_6264</name>
</gene>
<dbReference type="InterPro" id="IPR054208">
    <property type="entry name" value="DUF6914"/>
</dbReference>
<comment type="caution">
    <text evidence="3">The sequence shown here is derived from an EMBL/GenBank/DDBJ whole genome shotgun (WGS) entry which is preliminary data.</text>
</comment>
<keyword evidence="2" id="KW-0812">Transmembrane</keyword>
<dbReference type="OrthoDB" id="4924482at2759"/>
<keyword evidence="2" id="KW-1133">Transmembrane helix</keyword>
<dbReference type="AlphaFoldDB" id="A0A2C5ZR88"/>
<feature type="transmembrane region" description="Helical" evidence="2">
    <location>
        <begin position="12"/>
        <end position="35"/>
    </location>
</feature>
<dbReference type="Proteomes" id="UP000224854">
    <property type="component" value="Unassembled WGS sequence"/>
</dbReference>
<evidence type="ECO:0000313" key="3">
    <source>
        <dbReference type="EMBL" id="PHH82362.1"/>
    </source>
</evidence>
<dbReference type="Pfam" id="PF21858">
    <property type="entry name" value="DUF6914"/>
    <property type="match status" value="1"/>
</dbReference>
<feature type="compositionally biased region" description="Polar residues" evidence="1">
    <location>
        <begin position="329"/>
        <end position="339"/>
    </location>
</feature>
<name>A0A2C5ZR88_9HYPO</name>
<proteinExistence type="predicted"/>
<evidence type="ECO:0000256" key="1">
    <source>
        <dbReference type="SAM" id="MobiDB-lite"/>
    </source>
</evidence>
<accession>A0A2C5ZR88</accession>
<sequence>MARIPWVITTWMLSYTIVWSLISSSIGVVAVPLVGQLEPESQPLSLLVHDLHNGHGGLAKRSPVEYNNFKDKRVYLGLYIRSVEHPMHHEKFHWALLVAPNNPRPKDKVWQAFDAANRDARKPHEWQVQYKPKVDPEKARTLVARIEVSPLRSTISDVDLEKTLNMVSVPNTCKNPFDSCVTWAMNGLKKLQDKGFIKKFDVDRLSQVAFDFANKKLEKMGRIPIHDREAVLKQISKYDPQHGGRILPSDSKPKWHPGFKAGGYFLPIVPGANKAPKKLDPQQWKTMQQAAKSRGSVAFKFDSHTPPPVHHFSSKTTGLVPPAGPRVSKAQQGPRSQKAWNPMRQRAKAQLPIAFDADHLGPPGYFRSDIYALSKPTRIP</sequence>
<evidence type="ECO:0000313" key="4">
    <source>
        <dbReference type="Proteomes" id="UP000224854"/>
    </source>
</evidence>